<comment type="caution">
    <text evidence="4">The sequence shown here is derived from an EMBL/GenBank/DDBJ whole genome shotgun (WGS) entry which is preliminary data.</text>
</comment>
<sequence>MDYVRVFDVELDRPVYYAGETLSGHVYMEVSENMRLQNVKVLLRGKAHAEWKITRAGERRCMKQDEQYLEERMLLWGKDDSEALQGIPIMTRGRHRLPFHFRLPDSALPCSFESKIGSIRYFVRVTLNIPYASCPQCIRYFTIVGPNIDCADERYLSPVSSTAKRSSCSLCCGKGPLLLRASLDRTSFVCGEHISLKAEVQNGSDAEVWITCKIVQYVEFFINKGVLGLSKEVRHTVLEVCSDKVPAHDSSRLDELAGRLVVPVTPPTMVEVCGLVQIYYTLKLYMETSKGKGDSAEINFPITIATVPYRLPNSPSPDIHYEVAAPNTEGGMYISPEFQLGQVYMGDEVDPETDQTILYRPVYVCVSSDETSVRTGSNLLQVPSRQTNRSRENVRGSREGLNQEHMTSAYQSKADNAAMFQTEGTLAMPKPEDKFLKEITAKIANRHVGAQGEEGVPGLRDEADPSQASSVDAQMRMRKQKQPADSVHQALVSELRRHLSEGEEGSAPASPHKHALPSGVDHPEKNAGKRPVKKPPPPTQQKPHGETGQGNHYQVSPSSSPGPHEGANKRIKTESGDREPLLPAPPPPPPLFVEDSVPPAAPECSALPSSDAALVCTMEETEVHKNKEMSDGEEDLDFSEHSALLKPSGKPSVPSSGGRSEADKQTVISSESEVSVEVMARHSQSLSEHSETNMQISSNRLPGVDTSSTKLQQGTPEAKDFGEDETMLSAAESMEKREEEMNIKIKTANVAASFHHDHQTPRSESPKSQSPSVAPKPRGKDRHSFPAAHISSEASDWSGSSQEGDALSVMAAGRPKSEMLKTSRENDSVV</sequence>
<proteinExistence type="inferred from homology"/>
<feature type="compositionally biased region" description="Low complexity" evidence="2">
    <location>
        <begin position="647"/>
        <end position="659"/>
    </location>
</feature>
<dbReference type="InterPro" id="IPR014752">
    <property type="entry name" value="Arrestin-like_C"/>
</dbReference>
<dbReference type="GO" id="GO:0005737">
    <property type="term" value="C:cytoplasm"/>
    <property type="evidence" value="ECO:0007669"/>
    <property type="project" value="TreeGrafter"/>
</dbReference>
<dbReference type="AlphaFoldDB" id="A0A433U4V3"/>
<feature type="region of interest" description="Disordered" evidence="2">
    <location>
        <begin position="623"/>
        <end position="830"/>
    </location>
</feature>
<gene>
    <name evidence="4" type="ORF">EGW08_003401</name>
</gene>
<dbReference type="InterPro" id="IPR011022">
    <property type="entry name" value="Arrestin_C-like"/>
</dbReference>
<dbReference type="InterPro" id="IPR050357">
    <property type="entry name" value="Arrestin_domain-protein"/>
</dbReference>
<feature type="compositionally biased region" description="Basic and acidic residues" evidence="2">
    <location>
        <begin position="566"/>
        <end position="580"/>
    </location>
</feature>
<feature type="compositionally biased region" description="Basic and acidic residues" evidence="2">
    <location>
        <begin position="389"/>
        <end position="402"/>
    </location>
</feature>
<dbReference type="PANTHER" id="PTHR11188">
    <property type="entry name" value="ARRESTIN DOMAIN CONTAINING PROTEIN"/>
    <property type="match status" value="1"/>
</dbReference>
<dbReference type="Pfam" id="PF02752">
    <property type="entry name" value="Arrestin_C"/>
    <property type="match status" value="1"/>
</dbReference>
<feature type="compositionally biased region" description="Low complexity" evidence="2">
    <location>
        <begin position="669"/>
        <end position="678"/>
    </location>
</feature>
<name>A0A433U4V3_ELYCH</name>
<reference evidence="4 5" key="1">
    <citation type="submission" date="2019-01" db="EMBL/GenBank/DDBJ databases">
        <title>A draft genome assembly of the solar-powered sea slug Elysia chlorotica.</title>
        <authorList>
            <person name="Cai H."/>
            <person name="Li Q."/>
            <person name="Fang X."/>
            <person name="Li J."/>
            <person name="Curtis N.E."/>
            <person name="Altenburger A."/>
            <person name="Shibata T."/>
            <person name="Feng M."/>
            <person name="Maeda T."/>
            <person name="Schwartz J.A."/>
            <person name="Shigenobu S."/>
            <person name="Lundholm N."/>
            <person name="Nishiyama T."/>
            <person name="Yang H."/>
            <person name="Hasebe M."/>
            <person name="Li S."/>
            <person name="Pierce S.K."/>
            <person name="Wang J."/>
        </authorList>
    </citation>
    <scope>NUCLEOTIDE SEQUENCE [LARGE SCALE GENOMIC DNA]</scope>
    <source>
        <strain evidence="4">EC2010</strain>
        <tissue evidence="4">Whole organism of an adult</tissue>
    </source>
</reference>
<feature type="domain" description="Arrestin C-terminal-like" evidence="3">
    <location>
        <begin position="6"/>
        <end position="150"/>
    </location>
</feature>
<evidence type="ECO:0000259" key="3">
    <source>
        <dbReference type="SMART" id="SM01017"/>
    </source>
</evidence>
<comment type="similarity">
    <text evidence="1">Belongs to the arrestin family.</text>
</comment>
<dbReference type="GO" id="GO:0015031">
    <property type="term" value="P:protein transport"/>
    <property type="evidence" value="ECO:0007669"/>
    <property type="project" value="TreeGrafter"/>
</dbReference>
<evidence type="ECO:0000313" key="5">
    <source>
        <dbReference type="Proteomes" id="UP000271974"/>
    </source>
</evidence>
<feature type="compositionally biased region" description="Basic and acidic residues" evidence="2">
    <location>
        <begin position="754"/>
        <end position="765"/>
    </location>
</feature>
<feature type="domain" description="Arrestin C-terminal-like" evidence="3">
    <location>
        <begin position="173"/>
        <end position="309"/>
    </location>
</feature>
<dbReference type="Proteomes" id="UP000271974">
    <property type="component" value="Unassembled WGS sequence"/>
</dbReference>
<feature type="region of interest" description="Disordered" evidence="2">
    <location>
        <begin position="447"/>
        <end position="606"/>
    </location>
</feature>
<feature type="compositionally biased region" description="Basic and acidic residues" evidence="2">
    <location>
        <begin position="733"/>
        <end position="743"/>
    </location>
</feature>
<dbReference type="SMART" id="SM01017">
    <property type="entry name" value="Arrestin_C"/>
    <property type="match status" value="2"/>
</dbReference>
<dbReference type="Pfam" id="PF00339">
    <property type="entry name" value="Arrestin_N"/>
    <property type="match status" value="1"/>
</dbReference>
<feature type="compositionally biased region" description="Polar residues" evidence="2">
    <location>
        <begin position="792"/>
        <end position="803"/>
    </location>
</feature>
<dbReference type="STRING" id="188477.A0A433U4V3"/>
<keyword evidence="5" id="KW-1185">Reference proteome</keyword>
<dbReference type="Gene3D" id="2.60.40.640">
    <property type="match status" value="2"/>
</dbReference>
<protein>
    <recommendedName>
        <fullName evidence="3">Arrestin C-terminal-like domain-containing protein</fullName>
    </recommendedName>
</protein>
<dbReference type="EMBL" id="RQTK01000072">
    <property type="protein sequence ID" value="RUS88856.1"/>
    <property type="molecule type" value="Genomic_DNA"/>
</dbReference>
<feature type="compositionally biased region" description="Basic and acidic residues" evidence="2">
    <location>
        <begin position="815"/>
        <end position="830"/>
    </location>
</feature>
<feature type="compositionally biased region" description="Polar residues" evidence="2">
    <location>
        <begin position="549"/>
        <end position="561"/>
    </location>
</feature>
<dbReference type="PANTHER" id="PTHR11188:SF144">
    <property type="entry name" value="ARRESTIN C-TERMINAL-LIKE DOMAIN-CONTAINING PROTEIN"/>
    <property type="match status" value="1"/>
</dbReference>
<evidence type="ECO:0000256" key="2">
    <source>
        <dbReference type="SAM" id="MobiDB-lite"/>
    </source>
</evidence>
<evidence type="ECO:0000256" key="1">
    <source>
        <dbReference type="ARBA" id="ARBA00005298"/>
    </source>
</evidence>
<accession>A0A433U4V3</accession>
<organism evidence="4 5">
    <name type="scientific">Elysia chlorotica</name>
    <name type="common">Eastern emerald elysia</name>
    <name type="synonym">Sea slug</name>
    <dbReference type="NCBI Taxonomy" id="188477"/>
    <lineage>
        <taxon>Eukaryota</taxon>
        <taxon>Metazoa</taxon>
        <taxon>Spiralia</taxon>
        <taxon>Lophotrochozoa</taxon>
        <taxon>Mollusca</taxon>
        <taxon>Gastropoda</taxon>
        <taxon>Heterobranchia</taxon>
        <taxon>Euthyneura</taxon>
        <taxon>Panpulmonata</taxon>
        <taxon>Sacoglossa</taxon>
        <taxon>Placobranchoidea</taxon>
        <taxon>Plakobranchidae</taxon>
        <taxon>Elysia</taxon>
    </lineage>
</organism>
<dbReference type="InterPro" id="IPR014756">
    <property type="entry name" value="Ig_E-set"/>
</dbReference>
<dbReference type="OrthoDB" id="7785529at2759"/>
<evidence type="ECO:0000313" key="4">
    <source>
        <dbReference type="EMBL" id="RUS88856.1"/>
    </source>
</evidence>
<feature type="compositionally biased region" description="Polar residues" evidence="2">
    <location>
        <begin position="682"/>
        <end position="715"/>
    </location>
</feature>
<feature type="compositionally biased region" description="Pro residues" evidence="2">
    <location>
        <begin position="582"/>
        <end position="591"/>
    </location>
</feature>
<dbReference type="InterPro" id="IPR011021">
    <property type="entry name" value="Arrestin-like_N"/>
</dbReference>
<dbReference type="SUPFAM" id="SSF81296">
    <property type="entry name" value="E set domains"/>
    <property type="match status" value="2"/>
</dbReference>
<feature type="region of interest" description="Disordered" evidence="2">
    <location>
        <begin position="383"/>
        <end position="403"/>
    </location>
</feature>